<keyword evidence="3" id="KW-1185">Reference proteome</keyword>
<feature type="signal peptide" evidence="1">
    <location>
        <begin position="1"/>
        <end position="20"/>
    </location>
</feature>
<keyword evidence="1" id="KW-0732">Signal</keyword>
<evidence type="ECO:0000256" key="1">
    <source>
        <dbReference type="SAM" id="SignalP"/>
    </source>
</evidence>
<gene>
    <name evidence="2" type="ORF">GCM10012284_15790</name>
</gene>
<accession>A0A8J3BYE0</accession>
<dbReference type="EMBL" id="BMMX01000004">
    <property type="protein sequence ID" value="GGK82635.1"/>
    <property type="molecule type" value="Genomic_DNA"/>
</dbReference>
<reference evidence="2" key="2">
    <citation type="submission" date="2020-09" db="EMBL/GenBank/DDBJ databases">
        <authorList>
            <person name="Sun Q."/>
            <person name="Zhou Y."/>
        </authorList>
    </citation>
    <scope>NUCLEOTIDE SEQUENCE</scope>
    <source>
        <strain evidence="2">CGMCC 4.7299</strain>
    </source>
</reference>
<dbReference type="AlphaFoldDB" id="A0A8J3BYE0"/>
<organism evidence="2 3">
    <name type="scientific">Mangrovihabitans endophyticus</name>
    <dbReference type="NCBI Taxonomy" id="1751298"/>
    <lineage>
        <taxon>Bacteria</taxon>
        <taxon>Bacillati</taxon>
        <taxon>Actinomycetota</taxon>
        <taxon>Actinomycetes</taxon>
        <taxon>Micromonosporales</taxon>
        <taxon>Micromonosporaceae</taxon>
        <taxon>Mangrovihabitans</taxon>
    </lineage>
</organism>
<sequence length="262" mass="25962">MLIAAWVAVLGVLAVWSARNDPPTVADQRDIAAAMPEVRRATGALMAAADGPDRAVVLGDTVFQNCSVTAVRDGRQAVRDITVYVPAGRALPVLQSIAGRLPSDYRAGAGATATGRRVGLHADAGVFVGIDAAASVDSQVLTLRVSTGCRPGAGAKPNEAGPAPGPPPAALTAALRALGAAAPANPRTQSVACPDGGVAATWTVPSVAAPKDLGASLQPLVAGASVVRAEPAGWAYRTPAGSVVVLAQGDGGLRVSATSSCA</sequence>
<evidence type="ECO:0000313" key="3">
    <source>
        <dbReference type="Proteomes" id="UP000656042"/>
    </source>
</evidence>
<proteinExistence type="predicted"/>
<reference evidence="2" key="1">
    <citation type="journal article" date="2014" name="Int. J. Syst. Evol. Microbiol.">
        <title>Complete genome sequence of Corynebacterium casei LMG S-19264T (=DSM 44701T), isolated from a smear-ripened cheese.</title>
        <authorList>
            <consortium name="US DOE Joint Genome Institute (JGI-PGF)"/>
            <person name="Walter F."/>
            <person name="Albersmeier A."/>
            <person name="Kalinowski J."/>
            <person name="Ruckert C."/>
        </authorList>
    </citation>
    <scope>NUCLEOTIDE SEQUENCE</scope>
    <source>
        <strain evidence="2">CGMCC 4.7299</strain>
    </source>
</reference>
<dbReference type="Proteomes" id="UP000656042">
    <property type="component" value="Unassembled WGS sequence"/>
</dbReference>
<comment type="caution">
    <text evidence="2">The sequence shown here is derived from an EMBL/GenBank/DDBJ whole genome shotgun (WGS) entry which is preliminary data.</text>
</comment>
<feature type="chain" id="PRO_5038556911" evidence="1">
    <location>
        <begin position="21"/>
        <end position="262"/>
    </location>
</feature>
<protein>
    <submittedName>
        <fullName evidence="2">Uncharacterized protein</fullName>
    </submittedName>
</protein>
<name>A0A8J3BYE0_9ACTN</name>
<evidence type="ECO:0000313" key="2">
    <source>
        <dbReference type="EMBL" id="GGK82635.1"/>
    </source>
</evidence>